<dbReference type="Pfam" id="PF00270">
    <property type="entry name" value="DEAD"/>
    <property type="match status" value="1"/>
</dbReference>
<dbReference type="EC" id="3.6.4.13" evidence="3"/>
<dbReference type="PROSITE" id="PS00039">
    <property type="entry name" value="DEAD_ATP_HELICASE"/>
    <property type="match status" value="1"/>
</dbReference>
<evidence type="ECO:0000313" key="19">
    <source>
        <dbReference type="Proteomes" id="UP001355207"/>
    </source>
</evidence>
<feature type="compositionally biased region" description="Polar residues" evidence="14">
    <location>
        <begin position="1"/>
        <end position="10"/>
    </location>
</feature>
<dbReference type="GO" id="GO:0003676">
    <property type="term" value="F:nucleic acid binding"/>
    <property type="evidence" value="ECO:0007669"/>
    <property type="project" value="InterPro"/>
</dbReference>
<dbReference type="InterPro" id="IPR014001">
    <property type="entry name" value="Helicase_ATP-bd"/>
</dbReference>
<dbReference type="InterPro" id="IPR044742">
    <property type="entry name" value="DEAD/DEAH_RhlB"/>
</dbReference>
<dbReference type="GeneID" id="91098716"/>
<feature type="compositionally biased region" description="Basic and acidic residues" evidence="14">
    <location>
        <begin position="12"/>
        <end position="24"/>
    </location>
</feature>
<evidence type="ECO:0000256" key="13">
    <source>
        <dbReference type="RuleBase" id="RU000492"/>
    </source>
</evidence>
<dbReference type="InterPro" id="IPR011545">
    <property type="entry name" value="DEAD/DEAH_box_helicase_dom"/>
</dbReference>
<evidence type="ECO:0000259" key="15">
    <source>
        <dbReference type="PROSITE" id="PS51192"/>
    </source>
</evidence>
<evidence type="ECO:0000259" key="17">
    <source>
        <dbReference type="PROSITE" id="PS51195"/>
    </source>
</evidence>
<evidence type="ECO:0000256" key="7">
    <source>
        <dbReference type="ARBA" id="ARBA00022801"/>
    </source>
</evidence>
<feature type="domain" description="DEAD-box RNA helicase Q" evidence="17">
    <location>
        <begin position="198"/>
        <end position="226"/>
    </location>
</feature>
<keyword evidence="19" id="KW-1185">Reference proteome</keyword>
<dbReference type="EMBL" id="CP144108">
    <property type="protein sequence ID" value="WWC93083.1"/>
    <property type="molecule type" value="Genomic_DNA"/>
</dbReference>
<dbReference type="Proteomes" id="UP001355207">
    <property type="component" value="Chromosome 11"/>
</dbReference>
<accession>A0AAX4K7G0</accession>
<keyword evidence="4" id="KW-0690">Ribosome biogenesis</keyword>
<feature type="domain" description="Helicase ATP-binding" evidence="15">
    <location>
        <begin position="229"/>
        <end position="413"/>
    </location>
</feature>
<dbReference type="SMART" id="SM00490">
    <property type="entry name" value="HELICc"/>
    <property type="match status" value="1"/>
</dbReference>
<comment type="similarity">
    <text evidence="2">Belongs to the DEAD box helicase family. DDX5/DBP2 subfamily.</text>
</comment>
<dbReference type="PANTHER" id="PTHR47958">
    <property type="entry name" value="ATP-DEPENDENT RNA HELICASE DBP3"/>
    <property type="match status" value="1"/>
</dbReference>
<evidence type="ECO:0000256" key="2">
    <source>
        <dbReference type="ARBA" id="ARBA00009334"/>
    </source>
</evidence>
<evidence type="ECO:0000256" key="6">
    <source>
        <dbReference type="ARBA" id="ARBA00022741"/>
    </source>
</evidence>
<evidence type="ECO:0000256" key="9">
    <source>
        <dbReference type="ARBA" id="ARBA00022840"/>
    </source>
</evidence>
<comment type="subcellular location">
    <subcellularLocation>
        <location evidence="1">Nucleus</location>
        <location evidence="1">Nucleolus</location>
    </subcellularLocation>
</comment>
<organism evidence="18 19">
    <name type="scientific">Kwoniella dendrophila CBS 6074</name>
    <dbReference type="NCBI Taxonomy" id="1295534"/>
    <lineage>
        <taxon>Eukaryota</taxon>
        <taxon>Fungi</taxon>
        <taxon>Dikarya</taxon>
        <taxon>Basidiomycota</taxon>
        <taxon>Agaricomycotina</taxon>
        <taxon>Tremellomycetes</taxon>
        <taxon>Tremellales</taxon>
        <taxon>Cryptococcaceae</taxon>
        <taxon>Kwoniella</taxon>
    </lineage>
</organism>
<evidence type="ECO:0000256" key="1">
    <source>
        <dbReference type="ARBA" id="ARBA00004604"/>
    </source>
</evidence>
<name>A0AAX4K7G0_9TREE</name>
<feature type="region of interest" description="Disordered" evidence="14">
    <location>
        <begin position="1"/>
        <end position="121"/>
    </location>
</feature>
<dbReference type="SUPFAM" id="SSF52540">
    <property type="entry name" value="P-loop containing nucleoside triphosphate hydrolases"/>
    <property type="match status" value="1"/>
</dbReference>
<evidence type="ECO:0000256" key="3">
    <source>
        <dbReference type="ARBA" id="ARBA00012552"/>
    </source>
</evidence>
<dbReference type="InterPro" id="IPR001650">
    <property type="entry name" value="Helicase_C-like"/>
</dbReference>
<dbReference type="PROSITE" id="PS51194">
    <property type="entry name" value="HELICASE_CTER"/>
    <property type="match status" value="1"/>
</dbReference>
<evidence type="ECO:0000256" key="8">
    <source>
        <dbReference type="ARBA" id="ARBA00022806"/>
    </source>
</evidence>
<evidence type="ECO:0000313" key="18">
    <source>
        <dbReference type="EMBL" id="WWC93083.1"/>
    </source>
</evidence>
<dbReference type="GO" id="GO:0016787">
    <property type="term" value="F:hydrolase activity"/>
    <property type="evidence" value="ECO:0007669"/>
    <property type="project" value="UniProtKB-KW"/>
</dbReference>
<dbReference type="Pfam" id="PF00271">
    <property type="entry name" value="Helicase_C"/>
    <property type="match status" value="1"/>
</dbReference>
<dbReference type="PROSITE" id="PS51195">
    <property type="entry name" value="Q_MOTIF"/>
    <property type="match status" value="1"/>
</dbReference>
<dbReference type="InterPro" id="IPR014014">
    <property type="entry name" value="RNA_helicase_DEAD_Q_motif"/>
</dbReference>
<dbReference type="Gene3D" id="3.40.50.300">
    <property type="entry name" value="P-loop containing nucleotide triphosphate hydrolases"/>
    <property type="match status" value="2"/>
</dbReference>
<dbReference type="AlphaFoldDB" id="A0AAX4K7G0"/>
<feature type="compositionally biased region" description="Low complexity" evidence="14">
    <location>
        <begin position="30"/>
        <end position="47"/>
    </location>
</feature>
<feature type="domain" description="Helicase C-terminal" evidence="16">
    <location>
        <begin position="425"/>
        <end position="597"/>
    </location>
</feature>
<reference evidence="18 19" key="1">
    <citation type="submission" date="2024-01" db="EMBL/GenBank/DDBJ databases">
        <title>Comparative genomics of Cryptococcus and Kwoniella reveals pathogenesis evolution and contrasting modes of karyotype evolution via chromosome fusion or intercentromeric recombination.</title>
        <authorList>
            <person name="Coelho M.A."/>
            <person name="David-Palma M."/>
            <person name="Shea T."/>
            <person name="Bowers K."/>
            <person name="McGinley-Smith S."/>
            <person name="Mohammad A.W."/>
            <person name="Gnirke A."/>
            <person name="Yurkov A.M."/>
            <person name="Nowrousian M."/>
            <person name="Sun S."/>
            <person name="Cuomo C.A."/>
            <person name="Heitman J."/>
        </authorList>
    </citation>
    <scope>NUCLEOTIDE SEQUENCE [LARGE SCALE GENOMIC DNA]</scope>
    <source>
        <strain evidence="18 19">CBS 6074</strain>
    </source>
</reference>
<dbReference type="InterPro" id="IPR027417">
    <property type="entry name" value="P-loop_NTPase"/>
</dbReference>
<dbReference type="CDD" id="cd00268">
    <property type="entry name" value="DEADc"/>
    <property type="match status" value="1"/>
</dbReference>
<keyword evidence="7 13" id="KW-0378">Hydrolase</keyword>
<feature type="region of interest" description="Disordered" evidence="14">
    <location>
        <begin position="146"/>
        <end position="170"/>
    </location>
</feature>
<feature type="short sequence motif" description="Q motif" evidence="12">
    <location>
        <begin position="198"/>
        <end position="226"/>
    </location>
</feature>
<keyword evidence="6 13" id="KW-0547">Nucleotide-binding</keyword>
<dbReference type="GO" id="GO:0003724">
    <property type="term" value="F:RNA helicase activity"/>
    <property type="evidence" value="ECO:0007669"/>
    <property type="project" value="UniProtKB-EC"/>
</dbReference>
<evidence type="ECO:0000256" key="4">
    <source>
        <dbReference type="ARBA" id="ARBA00022517"/>
    </source>
</evidence>
<protein>
    <recommendedName>
        <fullName evidence="3">RNA helicase</fullName>
        <ecNumber evidence="3">3.6.4.13</ecNumber>
    </recommendedName>
</protein>
<gene>
    <name evidence="18" type="ORF">L201_008048</name>
</gene>
<dbReference type="GO" id="GO:0005524">
    <property type="term" value="F:ATP binding"/>
    <property type="evidence" value="ECO:0007669"/>
    <property type="project" value="UniProtKB-KW"/>
</dbReference>
<keyword evidence="5" id="KW-0698">rRNA processing</keyword>
<evidence type="ECO:0000256" key="5">
    <source>
        <dbReference type="ARBA" id="ARBA00022552"/>
    </source>
</evidence>
<comment type="function">
    <text evidence="11">ATP-dependent RNA helicase required for 60S ribosomal subunit synthesis. Involved in efficient pre-rRNA processing, predominantly at site A3, which is necessary for the normal formation of 25S and 5.8S rRNAs.</text>
</comment>
<proteinExistence type="inferred from homology"/>
<keyword evidence="8 13" id="KW-0347">Helicase</keyword>
<sequence length="627" mass="68532">MSIEDTNAVTISKEEKKRLKEEKRAKKAAKAAAASAEGSTSTAIETTSIEKKEKKDKKRKSEEDGEEVKEKKDKKEKKKKSTDAEMDSTQEVGGETEEPPKKKKKSKSSEESTETSTPAEASIVAVDAAPVLSKKQQKKLAKAQAAASGTATPAETSASTSNSGSSSSTISTVFNKEHEDYLKEQNITLEPSVYPPILSMKNLPINSKLQPFLDTKGFVKPTPIQTCSWPALLSGKDVIGIAETGSGKTLSFGLPGLNHVISLPPSGKKSQKNQVAMLVLAPTRELAQQSHDTIKEFGQSNGINLNSVCLFGGVGKHEQLSELKNPQTRIVVGTPGRTLDLADSGDLDLSSVSYLVLDEADRMLDQGFENDIRRIIAHTPDHTKGRQTVMFSATWPESVRRLASTFLHNPIRITVGSDELSANKRIEQVVEVLDNSRDKDGRLLYHLRNHLKAHPNTPQSPTRILVFALYKKEAQRLEYTIKRANYNVGALHGDMTQDARFKALDLFKSGKQNVLVATDVAARGLDIPDVGLVINVTFPLTTEDFVHRCGRTGRAGKSGKAVTFFTGENHEKSLAGEFMRVLRDAGAEIPQEMDRFPTTIKKKEHGSYGAFYKDTANAPAATKITFD</sequence>
<keyword evidence="9 13" id="KW-0067">ATP-binding</keyword>
<dbReference type="InterPro" id="IPR000629">
    <property type="entry name" value="RNA-helicase_DEAD-box_CS"/>
</dbReference>
<evidence type="ECO:0000256" key="10">
    <source>
        <dbReference type="ARBA" id="ARBA00023242"/>
    </source>
</evidence>
<keyword evidence="10" id="KW-0539">Nucleus</keyword>
<evidence type="ECO:0000256" key="14">
    <source>
        <dbReference type="SAM" id="MobiDB-lite"/>
    </source>
</evidence>
<dbReference type="PROSITE" id="PS51192">
    <property type="entry name" value="HELICASE_ATP_BIND_1"/>
    <property type="match status" value="1"/>
</dbReference>
<dbReference type="RefSeq" id="XP_066079845.1">
    <property type="nucleotide sequence ID" value="XM_066223748.1"/>
</dbReference>
<evidence type="ECO:0000256" key="11">
    <source>
        <dbReference type="ARBA" id="ARBA00037449"/>
    </source>
</evidence>
<evidence type="ECO:0000259" key="16">
    <source>
        <dbReference type="PROSITE" id="PS51194"/>
    </source>
</evidence>
<dbReference type="CDD" id="cd18787">
    <property type="entry name" value="SF2_C_DEAD"/>
    <property type="match status" value="1"/>
</dbReference>
<evidence type="ECO:0000256" key="12">
    <source>
        <dbReference type="PROSITE-ProRule" id="PRU00552"/>
    </source>
</evidence>
<dbReference type="SMART" id="SM00487">
    <property type="entry name" value="DEXDc"/>
    <property type="match status" value="1"/>
</dbReference>